<dbReference type="InterPro" id="IPR032789">
    <property type="entry name" value="T2SS-T3SS_pil_N"/>
</dbReference>
<dbReference type="PANTHER" id="PTHR30332:SF17">
    <property type="entry name" value="TYPE IV PILIATION SYSTEM PROTEIN DR_0774-RELATED"/>
    <property type="match status" value="1"/>
</dbReference>
<evidence type="ECO:0000256" key="1">
    <source>
        <dbReference type="RuleBase" id="RU004003"/>
    </source>
</evidence>
<comment type="similarity">
    <text evidence="1">Belongs to the bacterial secretin family.</text>
</comment>
<evidence type="ECO:0000313" key="4">
    <source>
        <dbReference type="EMBL" id="PSW07682.1"/>
    </source>
</evidence>
<evidence type="ECO:0000259" key="3">
    <source>
        <dbReference type="Pfam" id="PF13629"/>
    </source>
</evidence>
<dbReference type="AlphaFoldDB" id="A0A2T3N5G4"/>
<keyword evidence="5" id="KW-1185">Reference proteome</keyword>
<feature type="domain" description="Pilus formation protein N-terminal" evidence="3">
    <location>
        <begin position="15"/>
        <end position="79"/>
    </location>
</feature>
<sequence>MALFAQSTMASGRYLPVNAATNIDFEQDIGTVFISQPDIADYKIINKRTLVLFTKNIGQAQLIVYSNNQNKLLSQLIHVDINLTDIRRQLTLYYPDLDIWITSVGDKVAVRGKVYSEKQRDDIYRLIANLLGREKVTRYGEAEDLSIKNGDNEFEEMQWVNFHRNYRWDGIIEGLEIDSVKQINVKISVAQVSKEFNETLGVDWGSLGQSVGTFSYQQFNATDLSTVISAIGNDSMAEVLAEPNLTVMSGESASFLVGGEVPVIVTNQNTTNISFKEFGVKLNLSAKVESNDNIRLQIAPEVSAIERIIKAAGIEVPQLSTRRALTTVELADGESFMLGGLMSSDDFEEISRIPLLGDIPVLGAAFRKATTKRMKTELIIVATVNLVKPVTSQEVRLPVIHKTSTLSRLFNIYGKKSTHNEKVADSLTIDMLNRGGFIQ</sequence>
<gene>
    <name evidence="4" type="ORF">C9I89_01340</name>
</gene>
<dbReference type="GO" id="GO:0009306">
    <property type="term" value="P:protein secretion"/>
    <property type="evidence" value="ECO:0007669"/>
    <property type="project" value="InterPro"/>
</dbReference>
<dbReference type="GO" id="GO:0015627">
    <property type="term" value="C:type II protein secretion system complex"/>
    <property type="evidence" value="ECO:0007669"/>
    <property type="project" value="TreeGrafter"/>
</dbReference>
<feature type="domain" description="Type II/III secretion system secretin-like" evidence="2">
    <location>
        <begin position="233"/>
        <end position="387"/>
    </location>
</feature>
<proteinExistence type="inferred from homology"/>
<dbReference type="InterPro" id="IPR004846">
    <property type="entry name" value="T2SS/T3SS_dom"/>
</dbReference>
<dbReference type="InterPro" id="IPR001775">
    <property type="entry name" value="GspD/PilQ"/>
</dbReference>
<dbReference type="EMBL" id="PYMC01000001">
    <property type="protein sequence ID" value="PSW07682.1"/>
    <property type="molecule type" value="Genomic_DNA"/>
</dbReference>
<dbReference type="PANTHER" id="PTHR30332">
    <property type="entry name" value="PROBABLE GENERAL SECRETION PATHWAY PROTEIN D"/>
    <property type="match status" value="1"/>
</dbReference>
<dbReference type="PRINTS" id="PR00811">
    <property type="entry name" value="BCTERIALGSPD"/>
</dbReference>
<evidence type="ECO:0000313" key="5">
    <source>
        <dbReference type="Proteomes" id="UP000240904"/>
    </source>
</evidence>
<dbReference type="Pfam" id="PF00263">
    <property type="entry name" value="Secretin"/>
    <property type="match status" value="1"/>
</dbReference>
<dbReference type="InterPro" id="IPR050810">
    <property type="entry name" value="Bact_Secretion_Sys_Channel"/>
</dbReference>
<protein>
    <submittedName>
        <fullName evidence="4">Pilus assembly protein CpaC</fullName>
    </submittedName>
</protein>
<comment type="caution">
    <text evidence="4">The sequence shown here is derived from an EMBL/GenBank/DDBJ whole genome shotgun (WGS) entry which is preliminary data.</text>
</comment>
<reference evidence="4 5" key="1">
    <citation type="submission" date="2018-03" db="EMBL/GenBank/DDBJ databases">
        <title>Whole genome sequencing of Histamine producing bacteria.</title>
        <authorList>
            <person name="Butler K."/>
        </authorList>
    </citation>
    <scope>NUCLEOTIDE SEQUENCE [LARGE SCALE GENOMIC DNA]</scope>
    <source>
        <strain evidence="4 5">DSM 16190</strain>
    </source>
</reference>
<evidence type="ECO:0000259" key="2">
    <source>
        <dbReference type="Pfam" id="PF00263"/>
    </source>
</evidence>
<dbReference type="Pfam" id="PF13629">
    <property type="entry name" value="T2SS-T3SS_pil_N"/>
    <property type="match status" value="1"/>
</dbReference>
<dbReference type="Proteomes" id="UP000240904">
    <property type="component" value="Unassembled WGS sequence"/>
</dbReference>
<dbReference type="OrthoDB" id="9775455at2"/>
<accession>A0A2T3N5G4</accession>
<organism evidence="4 5">
    <name type="scientific">Photobacterium lipolyticum</name>
    <dbReference type="NCBI Taxonomy" id="266810"/>
    <lineage>
        <taxon>Bacteria</taxon>
        <taxon>Pseudomonadati</taxon>
        <taxon>Pseudomonadota</taxon>
        <taxon>Gammaproteobacteria</taxon>
        <taxon>Vibrionales</taxon>
        <taxon>Vibrionaceae</taxon>
        <taxon>Photobacterium</taxon>
    </lineage>
</organism>
<name>A0A2T3N5G4_9GAMM</name>